<dbReference type="PROSITE" id="PS00028">
    <property type="entry name" value="ZINC_FINGER_C2H2_1"/>
    <property type="match status" value="4"/>
</dbReference>
<evidence type="ECO:0000256" key="3">
    <source>
        <dbReference type="ARBA" id="ARBA00022771"/>
    </source>
</evidence>
<feature type="domain" description="C2H2-type" evidence="7">
    <location>
        <begin position="359"/>
        <end position="388"/>
    </location>
</feature>
<feature type="compositionally biased region" description="Polar residues" evidence="6">
    <location>
        <begin position="226"/>
        <end position="246"/>
    </location>
</feature>
<feature type="region of interest" description="Disordered" evidence="6">
    <location>
        <begin position="265"/>
        <end position="295"/>
    </location>
</feature>
<evidence type="ECO:0000313" key="8">
    <source>
        <dbReference type="EMBL" id="CAD9763634.1"/>
    </source>
</evidence>
<dbReference type="EMBL" id="HBHP01015716">
    <property type="protein sequence ID" value="CAD9763634.1"/>
    <property type="molecule type" value="Transcribed_RNA"/>
</dbReference>
<keyword evidence="1" id="KW-0479">Metal-binding</keyword>
<evidence type="ECO:0000256" key="5">
    <source>
        <dbReference type="PROSITE-ProRule" id="PRU00042"/>
    </source>
</evidence>
<feature type="domain" description="C2H2-type" evidence="7">
    <location>
        <begin position="300"/>
        <end position="329"/>
    </location>
</feature>
<dbReference type="GO" id="GO:0000981">
    <property type="term" value="F:DNA-binding transcription factor activity, RNA polymerase II-specific"/>
    <property type="evidence" value="ECO:0007669"/>
    <property type="project" value="TreeGrafter"/>
</dbReference>
<feature type="region of interest" description="Disordered" evidence="6">
    <location>
        <begin position="1"/>
        <end position="30"/>
    </location>
</feature>
<dbReference type="SMART" id="SM00355">
    <property type="entry name" value="ZnF_C2H2"/>
    <property type="match status" value="4"/>
</dbReference>
<keyword evidence="4" id="KW-0862">Zinc</keyword>
<dbReference type="InterPro" id="IPR036236">
    <property type="entry name" value="Znf_C2H2_sf"/>
</dbReference>
<feature type="region of interest" description="Disordered" evidence="6">
    <location>
        <begin position="218"/>
        <end position="248"/>
    </location>
</feature>
<feature type="compositionally biased region" description="Low complexity" evidence="6">
    <location>
        <begin position="279"/>
        <end position="294"/>
    </location>
</feature>
<sequence length="420" mass="48120">MPDSQGFARPNNHPVSKQNPNLQQVSPDCLGGPVMVRPNWWLPNELRGRPTAPSMPQPRRYEEGWRPQRYYYPAPANQATSSELSIAKFPMQEQHVQMVHYEYPPQPVPYQMPPGSKRYYIPQCTVDGMYQYPKRRRMPVESHQNAVRIRALPPPVVDRYVPHQVPGPQQWNHHYDYKTIPTKRPVRSEEPTDKKKKTEKDEASLLLSLALASEMLDKDGKEKQLDTSSISISTTQEDNSTSSTETKNYHDEELKSAAVIHPAPPAPAPSRQLVERTPTVVSTSSGINSTTSSTPKEKPFKCEAEGCNCSFSTRFSLKRHMKKHTGERPHVCPYNCGKRFAEKSTLTRHVRIHTGERPYICKFPGCGKSFADRTNVKRHELIHLGQRPYHCKYCQRGFFRPKHVVKHVAKMHPNVQEQEG</sequence>
<accession>A0A7S2TR14</accession>
<keyword evidence="3 5" id="KW-0863">Zinc-finger</keyword>
<gene>
    <name evidence="8" type="ORF">LSP00402_LOCUS9754</name>
</gene>
<dbReference type="Pfam" id="PF00096">
    <property type="entry name" value="zf-C2H2"/>
    <property type="match status" value="3"/>
</dbReference>
<evidence type="ECO:0000256" key="6">
    <source>
        <dbReference type="SAM" id="MobiDB-lite"/>
    </source>
</evidence>
<dbReference type="AlphaFoldDB" id="A0A7S2TR14"/>
<dbReference type="GO" id="GO:0000978">
    <property type="term" value="F:RNA polymerase II cis-regulatory region sequence-specific DNA binding"/>
    <property type="evidence" value="ECO:0007669"/>
    <property type="project" value="TreeGrafter"/>
</dbReference>
<dbReference type="FunFam" id="3.30.160.60:FF:002343">
    <property type="entry name" value="Zinc finger protein 33A"/>
    <property type="match status" value="1"/>
</dbReference>
<protein>
    <recommendedName>
        <fullName evidence="7">C2H2-type domain-containing protein</fullName>
    </recommendedName>
</protein>
<organism evidence="8">
    <name type="scientific">Lotharella oceanica</name>
    <dbReference type="NCBI Taxonomy" id="641309"/>
    <lineage>
        <taxon>Eukaryota</taxon>
        <taxon>Sar</taxon>
        <taxon>Rhizaria</taxon>
        <taxon>Cercozoa</taxon>
        <taxon>Chlorarachniophyceae</taxon>
        <taxon>Lotharella</taxon>
    </lineage>
</organism>
<evidence type="ECO:0000256" key="2">
    <source>
        <dbReference type="ARBA" id="ARBA00022737"/>
    </source>
</evidence>
<evidence type="ECO:0000256" key="1">
    <source>
        <dbReference type="ARBA" id="ARBA00022723"/>
    </source>
</evidence>
<dbReference type="InterPro" id="IPR013087">
    <property type="entry name" value="Znf_C2H2_type"/>
</dbReference>
<dbReference type="Gene3D" id="3.30.160.60">
    <property type="entry name" value="Classic Zinc Finger"/>
    <property type="match status" value="3"/>
</dbReference>
<feature type="domain" description="C2H2-type" evidence="7">
    <location>
        <begin position="330"/>
        <end position="358"/>
    </location>
</feature>
<evidence type="ECO:0000256" key="4">
    <source>
        <dbReference type="ARBA" id="ARBA00022833"/>
    </source>
</evidence>
<feature type="compositionally biased region" description="Basic and acidic residues" evidence="6">
    <location>
        <begin position="186"/>
        <end position="201"/>
    </location>
</feature>
<dbReference type="PANTHER" id="PTHR19818">
    <property type="entry name" value="ZINC FINGER PROTEIN ZIC AND GLI"/>
    <property type="match status" value="1"/>
</dbReference>
<keyword evidence="2" id="KW-0677">Repeat</keyword>
<feature type="region of interest" description="Disordered" evidence="6">
    <location>
        <begin position="165"/>
        <end position="201"/>
    </location>
</feature>
<feature type="compositionally biased region" description="Polar residues" evidence="6">
    <location>
        <begin position="13"/>
        <end position="26"/>
    </location>
</feature>
<dbReference type="GO" id="GO:0005634">
    <property type="term" value="C:nucleus"/>
    <property type="evidence" value="ECO:0007669"/>
    <property type="project" value="UniProtKB-ARBA"/>
</dbReference>
<proteinExistence type="predicted"/>
<dbReference type="SUPFAM" id="SSF57667">
    <property type="entry name" value="beta-beta-alpha zinc fingers"/>
    <property type="match status" value="2"/>
</dbReference>
<dbReference type="PANTHER" id="PTHR19818:SF139">
    <property type="entry name" value="PAIR-RULE PROTEIN ODD-PAIRED"/>
    <property type="match status" value="1"/>
</dbReference>
<feature type="domain" description="C2H2-type" evidence="7">
    <location>
        <begin position="389"/>
        <end position="417"/>
    </location>
</feature>
<evidence type="ECO:0000259" key="7">
    <source>
        <dbReference type="PROSITE" id="PS50157"/>
    </source>
</evidence>
<reference evidence="8" key="1">
    <citation type="submission" date="2021-01" db="EMBL/GenBank/DDBJ databases">
        <authorList>
            <person name="Corre E."/>
            <person name="Pelletier E."/>
            <person name="Niang G."/>
            <person name="Scheremetjew M."/>
            <person name="Finn R."/>
            <person name="Kale V."/>
            <person name="Holt S."/>
            <person name="Cochrane G."/>
            <person name="Meng A."/>
            <person name="Brown T."/>
            <person name="Cohen L."/>
        </authorList>
    </citation>
    <scope>NUCLEOTIDE SEQUENCE</scope>
    <source>
        <strain evidence="8">CCMP622</strain>
    </source>
</reference>
<dbReference type="InterPro" id="IPR050329">
    <property type="entry name" value="GLI_C2H2-zinc-finger"/>
</dbReference>
<dbReference type="GO" id="GO:0008270">
    <property type="term" value="F:zinc ion binding"/>
    <property type="evidence" value="ECO:0007669"/>
    <property type="project" value="UniProtKB-KW"/>
</dbReference>
<dbReference type="GO" id="GO:0045944">
    <property type="term" value="P:positive regulation of transcription by RNA polymerase II"/>
    <property type="evidence" value="ECO:0007669"/>
    <property type="project" value="UniProtKB-ARBA"/>
</dbReference>
<dbReference type="PROSITE" id="PS50157">
    <property type="entry name" value="ZINC_FINGER_C2H2_2"/>
    <property type="match status" value="4"/>
</dbReference>
<name>A0A7S2TR14_9EUKA</name>
<dbReference type="FunFam" id="3.30.160.60:FF:000125">
    <property type="entry name" value="Putative zinc finger protein 143"/>
    <property type="match status" value="2"/>
</dbReference>